<dbReference type="AlphaFoldDB" id="A0A1X2HIL8"/>
<name>A0A1X2HIL8_SYNRA</name>
<dbReference type="PANTHER" id="PTHR13318">
    <property type="entry name" value="PARTNER OF PAIRED, ISOFORM B-RELATED"/>
    <property type="match status" value="1"/>
</dbReference>
<feature type="domain" description="F-box" evidence="2">
    <location>
        <begin position="30"/>
        <end position="66"/>
    </location>
</feature>
<evidence type="ECO:0000313" key="3">
    <source>
        <dbReference type="EMBL" id="ORY98944.1"/>
    </source>
</evidence>
<dbReference type="Pfam" id="PF12937">
    <property type="entry name" value="F-box-like"/>
    <property type="match status" value="1"/>
</dbReference>
<dbReference type="EMBL" id="MCGN01000003">
    <property type="protein sequence ID" value="ORY98944.1"/>
    <property type="molecule type" value="Genomic_DNA"/>
</dbReference>
<dbReference type="Proteomes" id="UP000242180">
    <property type="component" value="Unassembled WGS sequence"/>
</dbReference>
<sequence>MQTGKKKKVRMRSQREFSPLTPFATGLLMEALPSELLLHVIWFIDDVKDKCRLSQTCRRLHSLLRVHPWCWSPLDLSPFGEQITNVVLLSILRNCSIPIVLPSDKHSQQQEKEVESDKKKSKSISSVNLSGCWCLTFEAIQLLACSLPELKELHLNRYRPSTMDAVPFEQRDHLYQIRPSHNLSSLAMDLSKEPLMSLFVPETALHTLMIRCPRLVSLSLQYQYLGVDACRTLRHLKHLRHLDISSCVVTQPVLQILLRNVGRRLLTLKMLNIDLTNLTLLGMQQFTKSLTCLHLSCTEPGMLSGITQTLTTMKDLTDFRLTRLRTGCVDPIVYRLPTSLRALDLSPKMDFHPRYPTRSFRRLAGSAGGGISRSQQPPRPPVFDSDRVGRLRTTSTNPKAPSNANGDKGNAWLIRTEHDLDLTDHGLTRIATFHDLRELRLCYPHISSHALARLLPSLHQLQVFELRMDTLRRRSSLPRDNTMSAPPDRPDYLNAIKSVPLLRELGLYHVWISDTAAKDIGCLRNLRQMTIYNGGTFAERNPSSVRQWLLDLPCLQVLRLGRMQLRWEYLDDIVTYTGPDCQTMPVTRNTSESELLFQKTTSRQWQWSQ</sequence>
<dbReference type="InterPro" id="IPR001810">
    <property type="entry name" value="F-box_dom"/>
</dbReference>
<dbReference type="InterPro" id="IPR032675">
    <property type="entry name" value="LRR_dom_sf"/>
</dbReference>
<dbReference type="OrthoDB" id="3219396at2759"/>
<dbReference type="SUPFAM" id="SSF52047">
    <property type="entry name" value="RNI-like"/>
    <property type="match status" value="1"/>
</dbReference>
<dbReference type="InterPro" id="IPR036047">
    <property type="entry name" value="F-box-like_dom_sf"/>
</dbReference>
<accession>A0A1X2HIL8</accession>
<proteinExistence type="predicted"/>
<dbReference type="OMA" id="WPEDVIN"/>
<dbReference type="PANTHER" id="PTHR13318:SF95">
    <property type="entry name" value="F-BOX PROTEIN YLR352W"/>
    <property type="match status" value="1"/>
</dbReference>
<dbReference type="GO" id="GO:0019005">
    <property type="term" value="C:SCF ubiquitin ligase complex"/>
    <property type="evidence" value="ECO:0007669"/>
    <property type="project" value="TreeGrafter"/>
</dbReference>
<evidence type="ECO:0000259" key="2">
    <source>
        <dbReference type="Pfam" id="PF12937"/>
    </source>
</evidence>
<dbReference type="CDD" id="cd09917">
    <property type="entry name" value="F-box_SF"/>
    <property type="match status" value="1"/>
</dbReference>
<reference evidence="3 4" key="1">
    <citation type="submission" date="2016-07" db="EMBL/GenBank/DDBJ databases">
        <title>Pervasive Adenine N6-methylation of Active Genes in Fungi.</title>
        <authorList>
            <consortium name="DOE Joint Genome Institute"/>
            <person name="Mondo S.J."/>
            <person name="Dannebaum R.O."/>
            <person name="Kuo R.C."/>
            <person name="Labutti K."/>
            <person name="Haridas S."/>
            <person name="Kuo A."/>
            <person name="Salamov A."/>
            <person name="Ahrendt S.R."/>
            <person name="Lipzen A."/>
            <person name="Sullivan W."/>
            <person name="Andreopoulos W.B."/>
            <person name="Clum A."/>
            <person name="Lindquist E."/>
            <person name="Daum C."/>
            <person name="Ramamoorthy G.K."/>
            <person name="Gryganskyi A."/>
            <person name="Culley D."/>
            <person name="Magnuson J.K."/>
            <person name="James T.Y."/>
            <person name="O'Malley M.A."/>
            <person name="Stajich J.E."/>
            <person name="Spatafora J.W."/>
            <person name="Visel A."/>
            <person name="Grigoriev I.V."/>
        </authorList>
    </citation>
    <scope>NUCLEOTIDE SEQUENCE [LARGE SCALE GENOMIC DNA]</scope>
    <source>
        <strain evidence="3 4">NRRL 2496</strain>
    </source>
</reference>
<dbReference type="SUPFAM" id="SSF81383">
    <property type="entry name" value="F-box domain"/>
    <property type="match status" value="1"/>
</dbReference>
<comment type="caution">
    <text evidence="3">The sequence shown here is derived from an EMBL/GenBank/DDBJ whole genome shotgun (WGS) entry which is preliminary data.</text>
</comment>
<feature type="compositionally biased region" description="Polar residues" evidence="1">
    <location>
        <begin position="392"/>
        <end position="405"/>
    </location>
</feature>
<dbReference type="STRING" id="13706.A0A1X2HIL8"/>
<protein>
    <recommendedName>
        <fullName evidence="2">F-box domain-containing protein</fullName>
    </recommendedName>
</protein>
<keyword evidence="4" id="KW-1185">Reference proteome</keyword>
<dbReference type="InParanoid" id="A0A1X2HIL8"/>
<dbReference type="GO" id="GO:0031146">
    <property type="term" value="P:SCF-dependent proteasomal ubiquitin-dependent protein catabolic process"/>
    <property type="evidence" value="ECO:0007669"/>
    <property type="project" value="TreeGrafter"/>
</dbReference>
<evidence type="ECO:0000256" key="1">
    <source>
        <dbReference type="SAM" id="MobiDB-lite"/>
    </source>
</evidence>
<organism evidence="3 4">
    <name type="scientific">Syncephalastrum racemosum</name>
    <name type="common">Filamentous fungus</name>
    <dbReference type="NCBI Taxonomy" id="13706"/>
    <lineage>
        <taxon>Eukaryota</taxon>
        <taxon>Fungi</taxon>
        <taxon>Fungi incertae sedis</taxon>
        <taxon>Mucoromycota</taxon>
        <taxon>Mucoromycotina</taxon>
        <taxon>Mucoromycetes</taxon>
        <taxon>Mucorales</taxon>
        <taxon>Syncephalastraceae</taxon>
        <taxon>Syncephalastrum</taxon>
    </lineage>
</organism>
<feature type="region of interest" description="Disordered" evidence="1">
    <location>
        <begin position="365"/>
        <end position="409"/>
    </location>
</feature>
<evidence type="ECO:0000313" key="4">
    <source>
        <dbReference type="Proteomes" id="UP000242180"/>
    </source>
</evidence>
<gene>
    <name evidence="3" type="ORF">BCR43DRAFT_488461</name>
</gene>
<dbReference type="Gene3D" id="3.80.10.10">
    <property type="entry name" value="Ribonuclease Inhibitor"/>
    <property type="match status" value="3"/>
</dbReference>